<accession>A0A4Y3WWE3</accession>
<dbReference type="SUPFAM" id="SSF50129">
    <property type="entry name" value="GroES-like"/>
    <property type="match status" value="1"/>
</dbReference>
<dbReference type="GO" id="GO:0016491">
    <property type="term" value="F:oxidoreductase activity"/>
    <property type="evidence" value="ECO:0007669"/>
    <property type="project" value="InterPro"/>
</dbReference>
<dbReference type="Proteomes" id="UP000320338">
    <property type="component" value="Unassembled WGS sequence"/>
</dbReference>
<evidence type="ECO:0000313" key="3">
    <source>
        <dbReference type="EMBL" id="GEC22888.1"/>
    </source>
</evidence>
<dbReference type="AlphaFoldDB" id="A0A4Y3WWE3"/>
<protein>
    <submittedName>
        <fullName evidence="3">NADPH:quinone reductase</fullName>
    </submittedName>
</protein>
<dbReference type="CDD" id="cd08267">
    <property type="entry name" value="MDR1"/>
    <property type="match status" value="1"/>
</dbReference>
<feature type="domain" description="Enoyl reductase (ER)" evidence="2">
    <location>
        <begin position="10"/>
        <end position="319"/>
    </location>
</feature>
<dbReference type="SUPFAM" id="SSF51735">
    <property type="entry name" value="NAD(P)-binding Rossmann-fold domains"/>
    <property type="match status" value="1"/>
</dbReference>
<sequence length="321" mass="33254">MQAIVHDTYGPPTALKTRELGDPAPDDHAVLVRVRAAGVNRGDVLAVEGIPYATRLATGLTGPRRRVPGADVAGVVEAVGTAVTDLRPGDEVLGWAEGAFAELASARPGLLVGKPTNLTFEQAAAVPTAAVTALQALHRAGPLPAGRHVLVIGASGGVGTFAVQLAKALGAEVTGVAGPRNVELVRSAGADHVLDYTRDDVTGHTGRYDLVVDLVGRESLRTARRVLRPAGTYVVVGGQNPRSLTGMSRFAGALALSPCVRQRLRPLFATRDRAALERVTCLAAEGRVLPVIDATYDLRDATDALGHVGAGHSRGRVVLTA</sequence>
<comment type="caution">
    <text evidence="3">The sequence shown here is derived from an EMBL/GenBank/DDBJ whole genome shotgun (WGS) entry which is preliminary data.</text>
</comment>
<dbReference type="EMBL" id="BJNG01000063">
    <property type="protein sequence ID" value="GEC22888.1"/>
    <property type="molecule type" value="Genomic_DNA"/>
</dbReference>
<dbReference type="SMART" id="SM00829">
    <property type="entry name" value="PKS_ER"/>
    <property type="match status" value="1"/>
</dbReference>
<name>A0A4Y3WWE3_9PSEU</name>
<reference evidence="3 4" key="1">
    <citation type="submission" date="2019-06" db="EMBL/GenBank/DDBJ databases">
        <title>Whole genome shotgun sequence of Pseudonocardia hydrocarbonoxydans NBRC 14498.</title>
        <authorList>
            <person name="Hosoyama A."/>
            <person name="Uohara A."/>
            <person name="Ohji S."/>
            <person name="Ichikawa N."/>
        </authorList>
    </citation>
    <scope>NUCLEOTIDE SEQUENCE [LARGE SCALE GENOMIC DNA]</scope>
    <source>
        <strain evidence="3 4">NBRC 14498</strain>
    </source>
</reference>
<dbReference type="PANTHER" id="PTHR11695">
    <property type="entry name" value="ALCOHOL DEHYDROGENASE RELATED"/>
    <property type="match status" value="1"/>
</dbReference>
<dbReference type="Gene3D" id="3.90.180.10">
    <property type="entry name" value="Medium-chain alcohol dehydrogenases, catalytic domain"/>
    <property type="match status" value="1"/>
</dbReference>
<dbReference type="InterPro" id="IPR011032">
    <property type="entry name" value="GroES-like_sf"/>
</dbReference>
<dbReference type="Pfam" id="PF13602">
    <property type="entry name" value="ADH_zinc_N_2"/>
    <property type="match status" value="1"/>
</dbReference>
<proteinExistence type="predicted"/>
<feature type="region of interest" description="Disordered" evidence="1">
    <location>
        <begin position="1"/>
        <end position="22"/>
    </location>
</feature>
<dbReference type="InterPro" id="IPR013154">
    <property type="entry name" value="ADH-like_N"/>
</dbReference>
<dbReference type="OrthoDB" id="3727682at2"/>
<evidence type="ECO:0000259" key="2">
    <source>
        <dbReference type="SMART" id="SM00829"/>
    </source>
</evidence>
<organism evidence="3 4">
    <name type="scientific">Pseudonocardia hydrocarbonoxydans</name>
    <dbReference type="NCBI Taxonomy" id="76726"/>
    <lineage>
        <taxon>Bacteria</taxon>
        <taxon>Bacillati</taxon>
        <taxon>Actinomycetota</taxon>
        <taxon>Actinomycetes</taxon>
        <taxon>Pseudonocardiales</taxon>
        <taxon>Pseudonocardiaceae</taxon>
        <taxon>Pseudonocardia</taxon>
    </lineage>
</organism>
<dbReference type="Pfam" id="PF08240">
    <property type="entry name" value="ADH_N"/>
    <property type="match status" value="1"/>
</dbReference>
<dbReference type="PANTHER" id="PTHR11695:SF294">
    <property type="entry name" value="RETICULON-4-INTERACTING PROTEIN 1, MITOCHONDRIAL"/>
    <property type="match status" value="1"/>
</dbReference>
<gene>
    <name evidence="3" type="ORF">PHY01_51710</name>
</gene>
<keyword evidence="4" id="KW-1185">Reference proteome</keyword>
<dbReference type="Gene3D" id="3.40.50.720">
    <property type="entry name" value="NAD(P)-binding Rossmann-like Domain"/>
    <property type="match status" value="1"/>
</dbReference>
<dbReference type="RefSeq" id="WP_141282776.1">
    <property type="nucleotide sequence ID" value="NZ_BAAARZ010000095.1"/>
</dbReference>
<dbReference type="InterPro" id="IPR036291">
    <property type="entry name" value="NAD(P)-bd_dom_sf"/>
</dbReference>
<evidence type="ECO:0000313" key="4">
    <source>
        <dbReference type="Proteomes" id="UP000320338"/>
    </source>
</evidence>
<dbReference type="InterPro" id="IPR020843">
    <property type="entry name" value="ER"/>
</dbReference>
<dbReference type="InterPro" id="IPR050700">
    <property type="entry name" value="YIM1/Zinc_Alcohol_DH_Fams"/>
</dbReference>
<evidence type="ECO:0000256" key="1">
    <source>
        <dbReference type="SAM" id="MobiDB-lite"/>
    </source>
</evidence>